<dbReference type="AlphaFoldDB" id="A0A9C6WRU1"/>
<dbReference type="SUPFAM" id="SSF52047">
    <property type="entry name" value="RNI-like"/>
    <property type="match status" value="1"/>
</dbReference>
<gene>
    <name evidence="3" type="primary">LOC113217428</name>
</gene>
<evidence type="ECO:0000313" key="2">
    <source>
        <dbReference type="Proteomes" id="UP000504606"/>
    </source>
</evidence>
<keyword evidence="2" id="KW-1185">Reference proteome</keyword>
<evidence type="ECO:0000313" key="3">
    <source>
        <dbReference type="RefSeq" id="XP_052125882.1"/>
    </source>
</evidence>
<accession>A0A9C6WRU1</accession>
<sequence length="468" mass="50548">MELLPDTPLIKMMQHLGVDDLLACRLVSKRIGAAALHPDAWAHHRLGLDRLPADANKCVCPVLRFAPQLDALGEYLTPRPAPCRLADFPVRCAVEELCVSVCEDADADAWADTFELVRRQAALGRLKSLTLRLYGLAPGDTAVETVVSTPGLEHLDVRVEFTYGGRIAELPAMAAPALHTVRHFECNLSTKTEAFVNSILAEHATTLETINLSDRNRGLLSLTSTAPLLAAMTHLRELQCGALPGLQALAACESLRVLRLTLTIDARHQGVAQDAAELLRNAVQLREVTLSFWPPVGYYFGGEVVGGAACVALIPALASSGESRLEKLVVYNSIRSIWRQCDQATQRRLQQGMPLRVREPSPLLQPLMSALPSLRALRHLSTDEDPDLLLPAVSPASAPALRSVGVTLMDADCAHAWLHGDTVQTVLDANPSLHIEVSARTLCCGEALRASCETACALGCHQVLSDLV</sequence>
<dbReference type="PROSITE" id="PS50181">
    <property type="entry name" value="FBOX"/>
    <property type="match status" value="1"/>
</dbReference>
<organism evidence="2 3">
    <name type="scientific">Frankliniella occidentalis</name>
    <name type="common">Western flower thrips</name>
    <name type="synonym">Euthrips occidentalis</name>
    <dbReference type="NCBI Taxonomy" id="133901"/>
    <lineage>
        <taxon>Eukaryota</taxon>
        <taxon>Metazoa</taxon>
        <taxon>Ecdysozoa</taxon>
        <taxon>Arthropoda</taxon>
        <taxon>Hexapoda</taxon>
        <taxon>Insecta</taxon>
        <taxon>Pterygota</taxon>
        <taxon>Neoptera</taxon>
        <taxon>Paraneoptera</taxon>
        <taxon>Thysanoptera</taxon>
        <taxon>Terebrantia</taxon>
        <taxon>Thripoidea</taxon>
        <taxon>Thripidae</taxon>
        <taxon>Frankliniella</taxon>
    </lineage>
</organism>
<dbReference type="SUPFAM" id="SSF81383">
    <property type="entry name" value="F-box domain"/>
    <property type="match status" value="1"/>
</dbReference>
<reference evidence="3" key="2">
    <citation type="submission" date="2025-08" db="UniProtKB">
        <authorList>
            <consortium name="RefSeq"/>
        </authorList>
    </citation>
    <scope>IDENTIFICATION</scope>
    <source>
        <tissue evidence="3">Whole organism</tissue>
    </source>
</reference>
<name>A0A9C6WRU1_FRAOC</name>
<evidence type="ECO:0000259" key="1">
    <source>
        <dbReference type="PROSITE" id="PS50181"/>
    </source>
</evidence>
<dbReference type="RefSeq" id="XP_052125882.1">
    <property type="nucleotide sequence ID" value="XM_052269922.1"/>
</dbReference>
<dbReference type="InterPro" id="IPR036047">
    <property type="entry name" value="F-box-like_dom_sf"/>
</dbReference>
<protein>
    <submittedName>
        <fullName evidence="3">Uncharacterized protein LOC113217428</fullName>
    </submittedName>
</protein>
<dbReference type="InterPro" id="IPR032675">
    <property type="entry name" value="LRR_dom_sf"/>
</dbReference>
<dbReference type="InterPro" id="IPR001810">
    <property type="entry name" value="F-box_dom"/>
</dbReference>
<proteinExistence type="predicted"/>
<reference evidence="3" key="1">
    <citation type="journal article" date="2018" name="Proc. Natl. Acad. Sci. U.S.A.">
        <title>Phylogenomics and the evolution of hemipteroid insects.</title>
        <authorList>
            <person name="Johnson K.P."/>
            <person name="Dietrich C.H."/>
            <person name="Friedrich F."/>
            <person name="Beutel R.G."/>
            <person name="Wipfler B."/>
            <person name="Peters R.S."/>
            <person name="Allen J.M."/>
            <person name="Petersen M."/>
            <person name="Donath A."/>
            <person name="Walden K.K."/>
            <person name="Kozlov A.M."/>
            <person name="Podsiadlowski L."/>
            <person name="Mayer C."/>
            <person name="Meusemann K."/>
            <person name="Vasilikopoulos A."/>
            <person name="Waterhouse R.M."/>
            <person name="Cameron S.L."/>
            <person name="Weirauch C."/>
            <person name="Swanson D.R."/>
            <person name="Percy D.M."/>
            <person name="Hardy N.B."/>
            <person name="Terry I."/>
            <person name="Liu S."/>
            <person name="Zhou X."/>
            <person name="Misof B."/>
            <person name="Robertson H.M."/>
            <person name="Yoshizawa K."/>
        </authorList>
    </citation>
    <scope>NUCLEOTIDE SEQUENCE</scope>
    <source>
        <tissue evidence="3">Whole organism</tissue>
    </source>
</reference>
<dbReference type="Gene3D" id="3.80.10.10">
    <property type="entry name" value="Ribonuclease Inhibitor"/>
    <property type="match status" value="1"/>
</dbReference>
<feature type="non-terminal residue" evidence="3">
    <location>
        <position position="468"/>
    </location>
</feature>
<feature type="domain" description="F-box" evidence="1">
    <location>
        <begin position="1"/>
        <end position="44"/>
    </location>
</feature>
<dbReference type="GeneID" id="113217428"/>
<dbReference type="Proteomes" id="UP000504606">
    <property type="component" value="Unplaced"/>
</dbReference>
<dbReference type="KEGG" id="foc:113217428"/>